<dbReference type="SUPFAM" id="SSF53474">
    <property type="entry name" value="alpha/beta-Hydrolases"/>
    <property type="match status" value="1"/>
</dbReference>
<organism evidence="2 3">
    <name type="scientific">Nonomuraea mangrovi</name>
    <dbReference type="NCBI Taxonomy" id="2316207"/>
    <lineage>
        <taxon>Bacteria</taxon>
        <taxon>Bacillati</taxon>
        <taxon>Actinomycetota</taxon>
        <taxon>Actinomycetes</taxon>
        <taxon>Streptosporangiales</taxon>
        <taxon>Streptosporangiaceae</taxon>
        <taxon>Nonomuraea</taxon>
    </lineage>
</organism>
<dbReference type="RefSeq" id="WP_379575117.1">
    <property type="nucleotide sequence ID" value="NZ_JBHUFV010000038.1"/>
</dbReference>
<dbReference type="GO" id="GO:0016787">
    <property type="term" value="F:hydrolase activity"/>
    <property type="evidence" value="ECO:0007669"/>
    <property type="project" value="UniProtKB-KW"/>
</dbReference>
<proteinExistence type="predicted"/>
<feature type="domain" description="DUF1023" evidence="1">
    <location>
        <begin position="302"/>
        <end position="482"/>
    </location>
</feature>
<keyword evidence="3" id="KW-1185">Reference proteome</keyword>
<comment type="caution">
    <text evidence="2">The sequence shown here is derived from an EMBL/GenBank/DDBJ whole genome shotgun (WGS) entry which is preliminary data.</text>
</comment>
<dbReference type="InterPro" id="IPR029058">
    <property type="entry name" value="AB_hydrolase_fold"/>
</dbReference>
<keyword evidence="2" id="KW-0378">Hydrolase</keyword>
<dbReference type="Proteomes" id="UP001597368">
    <property type="component" value="Unassembled WGS sequence"/>
</dbReference>
<accession>A0ABW4T0Z7</accession>
<evidence type="ECO:0000313" key="2">
    <source>
        <dbReference type="EMBL" id="MFD1935002.1"/>
    </source>
</evidence>
<sequence>MVGFQHAVRHAAEAAGLLDEPARAIAAQAWVGGGAPAFAAELARQRAALTAALESALGRLAKEGDAVPSLARPSTGMTAVHGAFSGVEPAQLRRLITGLTTAAGELPRAAVSLGAPEVAAIGSWSAAQADDLRRRLALILRDGGDLAPAPLVAFGLYGGHAPSAATALLTAVAGGDTAALARLLDLQRQATDPTLAARVNAWWRMLDTAARDQAAKALPGLGLLDGLPVTLRDRANRELLAGEKARLAALLTTVPSDPHLRLAWPALLDRVMRELDHVKAIEEGLAQGGRNGRPPAYLLSFDTRALGQAVISFGDPDEADRVVAYVPGLNTTLASYGSDLNRAAVLWDQAHFFAPSQRIASIAWLGYRAPQIDWQLNVPGRSVATDGAAEKGARALASLTDGLRASHGPSGTANLTILGHSYGSLVTGKAAVLRPGRFADDLVFVGSPGVGVRRAEELGVGPGRVWAGEAAGDPVADLARFGNDPGDDSFGARRFYVEDGPFYLTFKAHSDYWNDESESLRNLAHIVNGNYHKVTTKAEEQP</sequence>
<evidence type="ECO:0000313" key="3">
    <source>
        <dbReference type="Proteomes" id="UP001597368"/>
    </source>
</evidence>
<reference evidence="3" key="1">
    <citation type="journal article" date="2019" name="Int. J. Syst. Evol. Microbiol.">
        <title>The Global Catalogue of Microorganisms (GCM) 10K type strain sequencing project: providing services to taxonomists for standard genome sequencing and annotation.</title>
        <authorList>
            <consortium name="The Broad Institute Genomics Platform"/>
            <consortium name="The Broad Institute Genome Sequencing Center for Infectious Disease"/>
            <person name="Wu L."/>
            <person name="Ma J."/>
        </authorList>
    </citation>
    <scope>NUCLEOTIDE SEQUENCE [LARGE SCALE GENOMIC DNA]</scope>
    <source>
        <strain evidence="3">ICMP 6774ER</strain>
    </source>
</reference>
<dbReference type="Pfam" id="PF06259">
    <property type="entry name" value="Abhydrolase_8"/>
    <property type="match status" value="1"/>
</dbReference>
<name>A0ABW4T0Z7_9ACTN</name>
<dbReference type="InterPro" id="IPR010427">
    <property type="entry name" value="DUF1023"/>
</dbReference>
<gene>
    <name evidence="2" type="ORF">ACFSKW_26360</name>
</gene>
<protein>
    <submittedName>
        <fullName evidence="2">Alpha/beta hydrolase</fullName>
    </submittedName>
</protein>
<evidence type="ECO:0000259" key="1">
    <source>
        <dbReference type="Pfam" id="PF06259"/>
    </source>
</evidence>
<dbReference type="EMBL" id="JBHUFV010000038">
    <property type="protein sequence ID" value="MFD1935002.1"/>
    <property type="molecule type" value="Genomic_DNA"/>
</dbReference>